<dbReference type="InterPro" id="IPR001623">
    <property type="entry name" value="DnaJ_domain"/>
</dbReference>
<proteinExistence type="predicted"/>
<dbReference type="GO" id="GO:0051787">
    <property type="term" value="F:misfolded protein binding"/>
    <property type="evidence" value="ECO:0007669"/>
    <property type="project" value="TreeGrafter"/>
</dbReference>
<evidence type="ECO:0000256" key="4">
    <source>
        <dbReference type="ARBA" id="ARBA00022803"/>
    </source>
</evidence>
<evidence type="ECO:0000256" key="8">
    <source>
        <dbReference type="SAM" id="MobiDB-lite"/>
    </source>
</evidence>
<dbReference type="PROSITE" id="PS50005">
    <property type="entry name" value="TPR"/>
    <property type="match status" value="1"/>
</dbReference>
<dbReference type="Pfam" id="PF00226">
    <property type="entry name" value="DnaJ"/>
    <property type="match status" value="1"/>
</dbReference>
<feature type="domain" description="J" evidence="10">
    <location>
        <begin position="401"/>
        <end position="469"/>
    </location>
</feature>
<reference evidence="11" key="1">
    <citation type="submission" date="2015-10" db="EMBL/GenBank/DDBJ databases">
        <authorList>
            <person name="Regsiter A."/>
            <person name="william w."/>
        </authorList>
    </citation>
    <scope>NUCLEOTIDE SEQUENCE</scope>
    <source>
        <strain evidence="11">Montdore</strain>
    </source>
</reference>
<dbReference type="AlphaFoldDB" id="A0A292PMV0"/>
<keyword evidence="2 9" id="KW-0732">Signal</keyword>
<evidence type="ECO:0000256" key="3">
    <source>
        <dbReference type="ARBA" id="ARBA00022737"/>
    </source>
</evidence>
<gene>
    <name evidence="11" type="ORF">GSTUAT00007774001</name>
</gene>
<dbReference type="Gene3D" id="1.10.287.110">
    <property type="entry name" value="DnaJ domain"/>
    <property type="match status" value="1"/>
</dbReference>
<evidence type="ECO:0000313" key="12">
    <source>
        <dbReference type="Proteomes" id="UP001412239"/>
    </source>
</evidence>
<dbReference type="PANTHER" id="PTHR44140">
    <property type="entry name" value="LD25575P"/>
    <property type="match status" value="1"/>
</dbReference>
<dbReference type="GO" id="GO:0051087">
    <property type="term" value="F:protein-folding chaperone binding"/>
    <property type="evidence" value="ECO:0007669"/>
    <property type="project" value="TreeGrafter"/>
</dbReference>
<dbReference type="SUPFAM" id="SSF46565">
    <property type="entry name" value="Chaperone J-domain"/>
    <property type="match status" value="1"/>
</dbReference>
<dbReference type="CDD" id="cd06257">
    <property type="entry name" value="DnaJ"/>
    <property type="match status" value="1"/>
</dbReference>
<keyword evidence="4 7" id="KW-0802">TPR repeat</keyword>
<keyword evidence="12" id="KW-1185">Reference proteome</keyword>
<dbReference type="InterPro" id="IPR011990">
    <property type="entry name" value="TPR-like_helical_dom_sf"/>
</dbReference>
<sequence length="521" mass="57485">MIVRLGTLTLAAALFSSHFVASDPSHDQPVQSLIESANALLAKGDMHGALDRFGAAIKKDPTNYLTRFKRGATYLSLGRSNQASADFDAVLSLKPDFEAALLQRAKLKSRTGDWSAARSDYKKVGGATGEERIAELEEAERAAKAAMEAEEKGDYEACVMHAGAAIVVASGLHSLRSLRAGCRLKRGEVHEAVGDLAHLVQILPGDTDPHLQIANLLYFSVNDYDRSVAQLRKCLHSDPDSKPCSKLFRRIKNVEKSVAKVRTLVEKRQYTSATRLLVGHAGETGLIDEVKEEVADIKKAGYYTSACPEDLLLWLLETACEAYIETKNNKKATPHCTAALVLNPNSLPALLSRATTQLSEDLFEEAIRTLEHAKQTHPDSQPLLQKLQEAHTLLRRSKAKDYYKVLSVPRDASDREIKRAYRALTKKYHPDKYRGELSQEEILKKMAAINEAYEVLSHEELRARFDAGDDPNEQDGSGRTWGHDGHPFGGGQGFGGQQFVFRAGSDGGHGNPFGERFKFQF</sequence>
<dbReference type="Pfam" id="PF13181">
    <property type="entry name" value="TPR_8"/>
    <property type="match status" value="1"/>
</dbReference>
<accession>A0A292PMV0</accession>
<feature type="region of interest" description="Disordered" evidence="8">
    <location>
        <begin position="466"/>
        <end position="489"/>
    </location>
</feature>
<feature type="chain" id="PRO_5012154864" description="Tetratricopeptide repeat and J domain-containing co-chaperone DNJ1" evidence="9">
    <location>
        <begin position="23"/>
        <end position="521"/>
    </location>
</feature>
<dbReference type="PRINTS" id="PR00625">
    <property type="entry name" value="JDOMAIN"/>
</dbReference>
<dbReference type="Gene3D" id="1.25.40.10">
    <property type="entry name" value="Tetratricopeptide repeat domain"/>
    <property type="match status" value="1"/>
</dbReference>
<name>A0A292PMV0_9PEZI</name>
<protein>
    <recommendedName>
        <fullName evidence="6">Tetratricopeptide repeat and J domain-containing co-chaperone DNJ1</fullName>
    </recommendedName>
</protein>
<dbReference type="FunFam" id="1.25.40.10:FF:000224">
    <property type="entry name" value="DnaJ and TPR domain protein"/>
    <property type="match status" value="1"/>
</dbReference>
<dbReference type="Proteomes" id="UP001412239">
    <property type="component" value="Unassembled WGS sequence"/>
</dbReference>
<dbReference type="InterPro" id="IPR019734">
    <property type="entry name" value="TPR_rpt"/>
</dbReference>
<evidence type="ECO:0000256" key="1">
    <source>
        <dbReference type="ARBA" id="ARBA00004319"/>
    </source>
</evidence>
<keyword evidence="5" id="KW-0256">Endoplasmic reticulum</keyword>
<dbReference type="GO" id="GO:0034975">
    <property type="term" value="P:protein folding in endoplasmic reticulum"/>
    <property type="evidence" value="ECO:0007669"/>
    <property type="project" value="TreeGrafter"/>
</dbReference>
<evidence type="ECO:0000256" key="7">
    <source>
        <dbReference type="PROSITE-ProRule" id="PRU00339"/>
    </source>
</evidence>
<feature type="repeat" description="TPR" evidence="7">
    <location>
        <begin position="64"/>
        <end position="97"/>
    </location>
</feature>
<evidence type="ECO:0000256" key="5">
    <source>
        <dbReference type="ARBA" id="ARBA00022824"/>
    </source>
</evidence>
<evidence type="ECO:0000259" key="10">
    <source>
        <dbReference type="PROSITE" id="PS50076"/>
    </source>
</evidence>
<dbReference type="SMART" id="SM00028">
    <property type="entry name" value="TPR"/>
    <property type="match status" value="5"/>
</dbReference>
<dbReference type="InterPro" id="IPR036869">
    <property type="entry name" value="J_dom_sf"/>
</dbReference>
<dbReference type="PROSITE" id="PS50076">
    <property type="entry name" value="DNAJ_2"/>
    <property type="match status" value="1"/>
</dbReference>
<dbReference type="EMBL" id="LN891146">
    <property type="protein sequence ID" value="CUS08101.1"/>
    <property type="molecule type" value="Genomic_DNA"/>
</dbReference>
<evidence type="ECO:0000256" key="9">
    <source>
        <dbReference type="SAM" id="SignalP"/>
    </source>
</evidence>
<dbReference type="PANTHER" id="PTHR44140:SF2">
    <property type="entry name" value="LD25575P"/>
    <property type="match status" value="1"/>
</dbReference>
<evidence type="ECO:0000256" key="2">
    <source>
        <dbReference type="ARBA" id="ARBA00022729"/>
    </source>
</evidence>
<comment type="subcellular location">
    <subcellularLocation>
        <location evidence="1">Endoplasmic reticulum lumen</location>
    </subcellularLocation>
</comment>
<feature type="signal peptide" evidence="9">
    <location>
        <begin position="1"/>
        <end position="22"/>
    </location>
</feature>
<evidence type="ECO:0000256" key="6">
    <source>
        <dbReference type="ARBA" id="ARBA00073740"/>
    </source>
</evidence>
<dbReference type="SMART" id="SM00271">
    <property type="entry name" value="DnaJ"/>
    <property type="match status" value="1"/>
</dbReference>
<dbReference type="InterPro" id="IPR051727">
    <property type="entry name" value="DnaJ_C3_Co-chaperones"/>
</dbReference>
<evidence type="ECO:0000313" key="11">
    <source>
        <dbReference type="EMBL" id="CUS08101.1"/>
    </source>
</evidence>
<dbReference type="GO" id="GO:0005788">
    <property type="term" value="C:endoplasmic reticulum lumen"/>
    <property type="evidence" value="ECO:0007669"/>
    <property type="project" value="UniProtKB-SubCell"/>
</dbReference>
<dbReference type="SUPFAM" id="SSF48452">
    <property type="entry name" value="TPR-like"/>
    <property type="match status" value="1"/>
</dbReference>
<organism evidence="11 12">
    <name type="scientific">Tuber aestivum</name>
    <name type="common">summer truffle</name>
    <dbReference type="NCBI Taxonomy" id="59557"/>
    <lineage>
        <taxon>Eukaryota</taxon>
        <taxon>Fungi</taxon>
        <taxon>Dikarya</taxon>
        <taxon>Ascomycota</taxon>
        <taxon>Pezizomycotina</taxon>
        <taxon>Pezizomycetes</taxon>
        <taxon>Pezizales</taxon>
        <taxon>Tuberaceae</taxon>
        <taxon>Tuber</taxon>
    </lineage>
</organism>
<keyword evidence="3" id="KW-0677">Repeat</keyword>